<keyword evidence="7 10" id="KW-0067">ATP-binding</keyword>
<evidence type="ECO:0000256" key="2">
    <source>
        <dbReference type="ARBA" id="ARBA00008420"/>
    </source>
</evidence>
<dbReference type="InterPro" id="IPR006001">
    <property type="entry name" value="Therm_gnt_kin"/>
</dbReference>
<gene>
    <name evidence="11" type="ORF">DPM33_00485</name>
</gene>
<dbReference type="CDD" id="cd02021">
    <property type="entry name" value="GntK"/>
    <property type="match status" value="1"/>
</dbReference>
<accession>A0A330HZH7</accession>
<evidence type="ECO:0000256" key="7">
    <source>
        <dbReference type="ARBA" id="ARBA00022840"/>
    </source>
</evidence>
<keyword evidence="8" id="KW-0311">Gluconate utilization</keyword>
<comment type="pathway">
    <text evidence="1">Carbohydrate acid metabolism.</text>
</comment>
<sequence>MSMAASRLLSDPPPRMVVMGVTGSGKTTVGEALADAIGATYVDGDRLHPEANIAKMSAGISLDDDDRWPWLAKVGETLRQQPAPVIVGCSALKRAYRDFIIEQAGAPVLFIYLDGSRDLVSTRMHERTGHFMPTSLLDSQFATLEVPGKDENAIAVPINAPLDRIVADITAKLGERAS</sequence>
<name>A0A330HZH7_9HYPH</name>
<evidence type="ECO:0000256" key="8">
    <source>
        <dbReference type="ARBA" id="ARBA00023064"/>
    </source>
</evidence>
<dbReference type="PANTHER" id="PTHR43442">
    <property type="entry name" value="GLUCONOKINASE-RELATED"/>
    <property type="match status" value="1"/>
</dbReference>
<dbReference type="NCBIfam" id="TIGR01313">
    <property type="entry name" value="therm_gnt_kin"/>
    <property type="match status" value="1"/>
</dbReference>
<dbReference type="RefSeq" id="WP_112094950.1">
    <property type="nucleotide sequence ID" value="NZ_QMBP01000001.1"/>
</dbReference>
<dbReference type="EMBL" id="QMBP01000001">
    <property type="protein sequence ID" value="RAZ92424.1"/>
    <property type="molecule type" value="Genomic_DNA"/>
</dbReference>
<dbReference type="Pfam" id="PF13671">
    <property type="entry name" value="AAA_33"/>
    <property type="match status" value="1"/>
</dbReference>
<keyword evidence="5 10" id="KW-0547">Nucleotide-binding</keyword>
<dbReference type="Gene3D" id="3.40.50.300">
    <property type="entry name" value="P-loop containing nucleotide triphosphate hydrolases"/>
    <property type="match status" value="1"/>
</dbReference>
<dbReference type="AlphaFoldDB" id="A0A330HZH7"/>
<evidence type="ECO:0000313" key="12">
    <source>
        <dbReference type="Proteomes" id="UP000251558"/>
    </source>
</evidence>
<keyword evidence="4 10" id="KW-0808">Transferase</keyword>
<comment type="caution">
    <text evidence="11">The sequence shown here is derived from an EMBL/GenBank/DDBJ whole genome shotgun (WGS) entry which is preliminary data.</text>
</comment>
<keyword evidence="6 10" id="KW-0418">Kinase</keyword>
<evidence type="ECO:0000256" key="6">
    <source>
        <dbReference type="ARBA" id="ARBA00022777"/>
    </source>
</evidence>
<evidence type="ECO:0000256" key="9">
    <source>
        <dbReference type="ARBA" id="ARBA00048090"/>
    </source>
</evidence>
<dbReference type="GO" id="GO:0005524">
    <property type="term" value="F:ATP binding"/>
    <property type="evidence" value="ECO:0007669"/>
    <property type="project" value="UniProtKB-KW"/>
</dbReference>
<evidence type="ECO:0000256" key="3">
    <source>
        <dbReference type="ARBA" id="ARBA00012054"/>
    </source>
</evidence>
<dbReference type="InterPro" id="IPR027417">
    <property type="entry name" value="P-loop_NTPase"/>
</dbReference>
<organism evidence="11 12">
    <name type="scientific">Mesorhizobium hawassense</name>
    <dbReference type="NCBI Taxonomy" id="1209954"/>
    <lineage>
        <taxon>Bacteria</taxon>
        <taxon>Pseudomonadati</taxon>
        <taxon>Pseudomonadota</taxon>
        <taxon>Alphaproteobacteria</taxon>
        <taxon>Hyphomicrobiales</taxon>
        <taxon>Phyllobacteriaceae</taxon>
        <taxon>Mesorhizobium</taxon>
    </lineage>
</organism>
<protein>
    <recommendedName>
        <fullName evidence="3 10">Gluconokinase</fullName>
        <ecNumber evidence="3 10">2.7.1.12</ecNumber>
    </recommendedName>
</protein>
<comment type="catalytic activity">
    <reaction evidence="9 10">
        <text>D-gluconate + ATP = 6-phospho-D-gluconate + ADP + H(+)</text>
        <dbReference type="Rhea" id="RHEA:19433"/>
        <dbReference type="ChEBI" id="CHEBI:15378"/>
        <dbReference type="ChEBI" id="CHEBI:18391"/>
        <dbReference type="ChEBI" id="CHEBI:30616"/>
        <dbReference type="ChEBI" id="CHEBI:58759"/>
        <dbReference type="ChEBI" id="CHEBI:456216"/>
        <dbReference type="EC" id="2.7.1.12"/>
    </reaction>
</comment>
<evidence type="ECO:0000256" key="5">
    <source>
        <dbReference type="ARBA" id="ARBA00022741"/>
    </source>
</evidence>
<dbReference type="OrthoDB" id="9795716at2"/>
<dbReference type="GO" id="GO:0046316">
    <property type="term" value="F:gluconokinase activity"/>
    <property type="evidence" value="ECO:0007669"/>
    <property type="project" value="UniProtKB-EC"/>
</dbReference>
<dbReference type="SUPFAM" id="SSF52540">
    <property type="entry name" value="P-loop containing nucleoside triphosphate hydrolases"/>
    <property type="match status" value="1"/>
</dbReference>
<evidence type="ECO:0000256" key="1">
    <source>
        <dbReference type="ARBA" id="ARBA00004761"/>
    </source>
</evidence>
<evidence type="ECO:0000256" key="10">
    <source>
        <dbReference type="RuleBase" id="RU363066"/>
    </source>
</evidence>
<comment type="similarity">
    <text evidence="2 10">Belongs to the gluconokinase GntK/GntV family.</text>
</comment>
<dbReference type="Proteomes" id="UP000251558">
    <property type="component" value="Unassembled WGS sequence"/>
</dbReference>
<reference evidence="11 12" key="1">
    <citation type="submission" date="2018-07" db="EMBL/GenBank/DDBJ databases">
        <title>Diversity of Mesorhizobium strains in Brazil.</title>
        <authorList>
            <person name="Helene L.C.F."/>
            <person name="Dall'Agnol R."/>
            <person name="Delamuta J.R.M."/>
            <person name="Hungria M."/>
        </authorList>
    </citation>
    <scope>NUCLEOTIDE SEQUENCE [LARGE SCALE GENOMIC DNA]</scope>
    <source>
        <strain evidence="11 12">AC99b</strain>
    </source>
</reference>
<dbReference type="GO" id="GO:0005737">
    <property type="term" value="C:cytoplasm"/>
    <property type="evidence" value="ECO:0007669"/>
    <property type="project" value="TreeGrafter"/>
</dbReference>
<dbReference type="PANTHER" id="PTHR43442:SF3">
    <property type="entry name" value="GLUCONOKINASE-RELATED"/>
    <property type="match status" value="1"/>
</dbReference>
<evidence type="ECO:0000313" key="11">
    <source>
        <dbReference type="EMBL" id="RAZ92424.1"/>
    </source>
</evidence>
<dbReference type="FunFam" id="3.40.50.300:FF:000522">
    <property type="entry name" value="Gluconokinase"/>
    <property type="match status" value="1"/>
</dbReference>
<dbReference type="EC" id="2.7.1.12" evidence="3 10"/>
<dbReference type="GO" id="GO:0019521">
    <property type="term" value="P:D-gluconate metabolic process"/>
    <property type="evidence" value="ECO:0007669"/>
    <property type="project" value="UniProtKB-KW"/>
</dbReference>
<evidence type="ECO:0000256" key="4">
    <source>
        <dbReference type="ARBA" id="ARBA00022679"/>
    </source>
</evidence>
<proteinExistence type="inferred from homology"/>
<keyword evidence="12" id="KW-1185">Reference proteome</keyword>